<evidence type="ECO:0000313" key="5">
    <source>
        <dbReference type="EMBL" id="KAK5636393.1"/>
    </source>
</evidence>
<organism evidence="5 6">
    <name type="scientific">Xylaria bambusicola</name>
    <dbReference type="NCBI Taxonomy" id="326684"/>
    <lineage>
        <taxon>Eukaryota</taxon>
        <taxon>Fungi</taxon>
        <taxon>Dikarya</taxon>
        <taxon>Ascomycota</taxon>
        <taxon>Pezizomycotina</taxon>
        <taxon>Sordariomycetes</taxon>
        <taxon>Xylariomycetidae</taxon>
        <taxon>Xylariales</taxon>
        <taxon>Xylariaceae</taxon>
        <taxon>Xylaria</taxon>
    </lineage>
</organism>
<keyword evidence="1" id="KW-0677">Repeat</keyword>
<name>A0AAN7UZ32_9PEZI</name>
<dbReference type="Pfam" id="PF12796">
    <property type="entry name" value="Ank_2"/>
    <property type="match status" value="2"/>
</dbReference>
<comment type="caution">
    <text evidence="5">The sequence shown here is derived from an EMBL/GenBank/DDBJ whole genome shotgun (WGS) entry which is preliminary data.</text>
</comment>
<evidence type="ECO:0000256" key="3">
    <source>
        <dbReference type="SAM" id="MobiDB-lite"/>
    </source>
</evidence>
<evidence type="ECO:0000256" key="1">
    <source>
        <dbReference type="ARBA" id="ARBA00022737"/>
    </source>
</evidence>
<dbReference type="Pfam" id="PF24883">
    <property type="entry name" value="NPHP3_N"/>
    <property type="match status" value="1"/>
</dbReference>
<dbReference type="PROSITE" id="PS50088">
    <property type="entry name" value="ANK_REPEAT"/>
    <property type="match status" value="3"/>
</dbReference>
<feature type="compositionally biased region" description="Basic and acidic residues" evidence="3">
    <location>
        <begin position="208"/>
        <end position="221"/>
    </location>
</feature>
<feature type="repeat" description="ANK" evidence="2">
    <location>
        <begin position="1343"/>
        <end position="1375"/>
    </location>
</feature>
<feature type="domain" description="Nephrocystin 3-like N-terminal" evidence="4">
    <location>
        <begin position="527"/>
        <end position="684"/>
    </location>
</feature>
<dbReference type="PROSITE" id="PS50297">
    <property type="entry name" value="ANK_REP_REGION"/>
    <property type="match status" value="3"/>
</dbReference>
<keyword evidence="6" id="KW-1185">Reference proteome</keyword>
<feature type="compositionally biased region" description="Polar residues" evidence="3">
    <location>
        <begin position="234"/>
        <end position="246"/>
    </location>
</feature>
<dbReference type="InterPro" id="IPR002110">
    <property type="entry name" value="Ankyrin_rpt"/>
</dbReference>
<dbReference type="PANTHER" id="PTHR10039">
    <property type="entry name" value="AMELOGENIN"/>
    <property type="match status" value="1"/>
</dbReference>
<feature type="compositionally biased region" description="Basic and acidic residues" evidence="3">
    <location>
        <begin position="149"/>
        <end position="163"/>
    </location>
</feature>
<evidence type="ECO:0000313" key="6">
    <source>
        <dbReference type="Proteomes" id="UP001305414"/>
    </source>
</evidence>
<feature type="repeat" description="ANK" evidence="2">
    <location>
        <begin position="1189"/>
        <end position="1221"/>
    </location>
</feature>
<feature type="repeat" description="ANK" evidence="2">
    <location>
        <begin position="1224"/>
        <end position="1256"/>
    </location>
</feature>
<dbReference type="SMART" id="SM00248">
    <property type="entry name" value="ANK"/>
    <property type="match status" value="9"/>
</dbReference>
<protein>
    <recommendedName>
        <fullName evidence="4">Nephrocystin 3-like N-terminal domain-containing protein</fullName>
    </recommendedName>
</protein>
<evidence type="ECO:0000256" key="2">
    <source>
        <dbReference type="PROSITE-ProRule" id="PRU00023"/>
    </source>
</evidence>
<dbReference type="Gene3D" id="1.25.40.20">
    <property type="entry name" value="Ankyrin repeat-containing domain"/>
    <property type="match status" value="2"/>
</dbReference>
<dbReference type="SUPFAM" id="SSF48403">
    <property type="entry name" value="Ankyrin repeat"/>
    <property type="match status" value="1"/>
</dbReference>
<feature type="compositionally biased region" description="Low complexity" evidence="3">
    <location>
        <begin position="89"/>
        <end position="101"/>
    </location>
</feature>
<reference evidence="5 6" key="1">
    <citation type="submission" date="2023-10" db="EMBL/GenBank/DDBJ databases">
        <title>Draft genome sequence of Xylaria bambusicola isolate GMP-LS, the root and basal stem rot pathogen of sugarcane in Indonesia.</title>
        <authorList>
            <person name="Selvaraj P."/>
            <person name="Muralishankar V."/>
            <person name="Muruganantham S."/>
            <person name="Sp S."/>
            <person name="Haryani S."/>
            <person name="Lau K.J.X."/>
            <person name="Naqvi N.I."/>
        </authorList>
    </citation>
    <scope>NUCLEOTIDE SEQUENCE [LARGE SCALE GENOMIC DNA]</scope>
    <source>
        <strain evidence="5">GMP-LS</strain>
    </source>
</reference>
<evidence type="ECO:0000259" key="4">
    <source>
        <dbReference type="Pfam" id="PF24883"/>
    </source>
</evidence>
<dbReference type="Gene3D" id="3.40.50.300">
    <property type="entry name" value="P-loop containing nucleotide triphosphate hydrolases"/>
    <property type="match status" value="1"/>
</dbReference>
<feature type="compositionally biased region" description="Low complexity" evidence="3">
    <location>
        <begin position="247"/>
        <end position="263"/>
    </location>
</feature>
<accession>A0AAN7UZ32</accession>
<proteinExistence type="predicted"/>
<dbReference type="Proteomes" id="UP001305414">
    <property type="component" value="Unassembled WGS sequence"/>
</dbReference>
<gene>
    <name evidence="5" type="ORF">RRF57_012105</name>
</gene>
<dbReference type="InterPro" id="IPR036770">
    <property type="entry name" value="Ankyrin_rpt-contain_sf"/>
</dbReference>
<dbReference type="InterPro" id="IPR027417">
    <property type="entry name" value="P-loop_NTPase"/>
</dbReference>
<dbReference type="EMBL" id="JAWHQM010000068">
    <property type="protein sequence ID" value="KAK5636393.1"/>
    <property type="molecule type" value="Genomic_DNA"/>
</dbReference>
<keyword evidence="2" id="KW-0040">ANK repeat</keyword>
<sequence>MCGTIFYVLSYVALLAHRPARDVIGGQESQLQCSASTPEENRSPTKLVQNGTVDVSSPTLPFRVLEAMFTKDSRKSLKKWFKNPFGDRSAASPAPSPTSSTGPRAHSSQAIAVVQPTKLEDVTHHTRASSSTATDPHAPPSNPLIADARATKDKLSSENRGGTDGESNNGKVVTATPSVPLLCQGEASSAPGSSSVIIPINKAKAIERPIPEPGDVSDRSSRPHACPKNRKSPKSQNAPQNAELTLSSAVSAGPVAPSAPSTSLGQVAPTMSTTAPGQVALALQSTSLSRSLWLDALRTLPENEQQAIQSVRTTQKTQSSMPGSIEELVHMTGKKQEECDKKSYQFHFRGEKIYLRDVAGKIVFWLNKFKAIGDVAVNFDPVHASLPWAAVRFLLQAAVGELEQMGALLVSIEKVTYLIRRCTVYEVLYGSETTPGEALQDFHRELIKLYAAILRLIALANRLRDVDANLQRLLESLQDPILRTDAKVSDCLKKIDWGQQQKILKWISEVQHGDSHYEEKEKRIQSTCEWLLRHEHYIKWNESSSSTTILVSRVIDEILTALKSNPNHEGFAFFYCSRKVTGSQKPLSVLRSFVRQLSTTIINEDSMQERLWDLYSRTDREGSSLRMDSCKCLLLELINIYPKTTLVLDALDECDSRTRSQLMEAFSYFLDNALRPVKIFISSRPDSDIKNWLETWPNVDIQATDNHDDIAKFVESKISRRKRWHKIDRQLRAEIVDTLLKRSEGMFQWASLQIDQLLKLNLEDDIRDRLGKLPTTLENTYKEIYNRIADRSERERQIADRAFQWVMSSCTPLSTKLLIQAISQDPDGDATKPVGNVDEKLLLEICQHFLVIDPRRKVWKFPHLSMREYFEKSHWKPVQTNCLVASVCLVLLLNDTDTQPILRDRVDDSDLNFYARHHWMVHVKRHEEGIDGQTEKESDQFNGACDRLSALLKRFIGSPTDSSPAYQKWHQGIKNDFNEYSRQSVGRRYPKFNILRSSPFSYSLSVRDLEPASSASFAICSFGFYTVLSDWWDKPWTENTRQKDECRSLLELAAMAGSLSVCRRLIDWGIDVNEPLQIGGYGSALAAAVYRGNKGVVELLLQCEVDVNMQLQFGKFGSALPMATADYYGGTPEMIQLLINSGAEVDMPLQFGEFGSALATAVGRHAKKEVAQCLIKSRADVNLRLRNGKYGSALVAAACSGNKEVIRLLIDSGAKVNEALQIGEYGSALAAAANRGREKVIQFLIDSGAEVNMQLRSGRYGSALAAAATCDGCTLLTRRAATGMYYPVIVQLLVDSGAKVNESLQTGEYGSALAAAAYGGKKAIVQYLVNSRAEVNMQLQSGRYGSALAAAAHKGNKEVIRLLIDSGAKANEAKINDA</sequence>
<dbReference type="InterPro" id="IPR056884">
    <property type="entry name" value="NPHP3-like_N"/>
</dbReference>
<feature type="region of interest" description="Disordered" evidence="3">
    <location>
        <begin position="84"/>
        <end position="173"/>
    </location>
</feature>
<feature type="region of interest" description="Disordered" evidence="3">
    <location>
        <begin position="208"/>
        <end position="270"/>
    </location>
</feature>